<protein>
    <recommendedName>
        <fullName evidence="4">DUF2771 domain-containing protein</fullName>
    </recommendedName>
</protein>
<dbReference type="EMBL" id="PEBD01000004">
    <property type="protein sequence ID" value="PHV68382.1"/>
    <property type="molecule type" value="Genomic_DNA"/>
</dbReference>
<proteinExistence type="predicted"/>
<evidence type="ECO:0000256" key="1">
    <source>
        <dbReference type="SAM" id="Phobius"/>
    </source>
</evidence>
<dbReference type="AlphaFoldDB" id="A0A2G3PTK7"/>
<name>A0A2G3PTK7_WILMA</name>
<dbReference type="Proteomes" id="UP000225108">
    <property type="component" value="Unassembled WGS sequence"/>
</dbReference>
<gene>
    <name evidence="2" type="ORF">CSW57_03900</name>
</gene>
<comment type="caution">
    <text evidence="2">The sequence shown here is derived from an EMBL/GenBank/DDBJ whole genome shotgun (WGS) entry which is preliminary data.</text>
</comment>
<keyword evidence="1" id="KW-0472">Membrane</keyword>
<dbReference type="Pfam" id="PF10969">
    <property type="entry name" value="DUF2771"/>
    <property type="match status" value="1"/>
</dbReference>
<sequence>MSIRTSARPGTRAAETDELGYMSARLTTGEKKFVAIAVITVLLLVAVIGGSVAALASGHEDNDVPYLHVANGNTLITVEPLIYCSIEVTNCEGSPTNKPARIPVPVGDAVMVSLSSDLSVGPWTLVVQYLTRDGFDNTAEVFYRSDSKRTFTLASTRDRILATIEIKQPSQKEDAGGFIPRGIWGIDTLPDGVDVPASD</sequence>
<dbReference type="InterPro" id="IPR024495">
    <property type="entry name" value="DUF2771"/>
</dbReference>
<feature type="transmembrane region" description="Helical" evidence="1">
    <location>
        <begin position="33"/>
        <end position="56"/>
    </location>
</feature>
<accession>A0A2G3PTK7</accession>
<evidence type="ECO:0008006" key="4">
    <source>
        <dbReference type="Google" id="ProtNLM"/>
    </source>
</evidence>
<organism evidence="2 3">
    <name type="scientific">Williamsia marianensis</name>
    <dbReference type="NCBI Taxonomy" id="85044"/>
    <lineage>
        <taxon>Bacteria</taxon>
        <taxon>Bacillati</taxon>
        <taxon>Actinomycetota</taxon>
        <taxon>Actinomycetes</taxon>
        <taxon>Mycobacteriales</taxon>
        <taxon>Nocardiaceae</taxon>
        <taxon>Williamsia</taxon>
    </lineage>
</organism>
<evidence type="ECO:0000313" key="2">
    <source>
        <dbReference type="EMBL" id="PHV68382.1"/>
    </source>
</evidence>
<reference evidence="2 3" key="1">
    <citation type="submission" date="2017-10" db="EMBL/GenBank/DDBJ databases">
        <title>The draft genome sequence of Williamsia sp. BULT 1.1 isolated from the semi-arid grassland soils from South Africa.</title>
        <authorList>
            <person name="Kabwe M.H."/>
            <person name="Govender N."/>
            <person name="Mutseka Lunga P."/>
            <person name="Vikram S."/>
            <person name="Makhalanyane T.P."/>
        </authorList>
    </citation>
    <scope>NUCLEOTIDE SEQUENCE [LARGE SCALE GENOMIC DNA]</scope>
    <source>
        <strain evidence="2 3">BULT 1.1</strain>
    </source>
</reference>
<keyword evidence="1" id="KW-1133">Transmembrane helix</keyword>
<keyword evidence="1" id="KW-0812">Transmembrane</keyword>
<evidence type="ECO:0000313" key="3">
    <source>
        <dbReference type="Proteomes" id="UP000225108"/>
    </source>
</evidence>